<dbReference type="AlphaFoldDB" id="A0A6J4VNN6"/>
<evidence type="ECO:0000313" key="5">
    <source>
        <dbReference type="EMBL" id="CAA9583163.1"/>
    </source>
</evidence>
<name>A0A6J4VNN6_9BACT</name>
<reference evidence="5" key="1">
    <citation type="submission" date="2020-02" db="EMBL/GenBank/DDBJ databases">
        <authorList>
            <person name="Meier V. D."/>
        </authorList>
    </citation>
    <scope>NUCLEOTIDE SEQUENCE</scope>
    <source>
        <strain evidence="5">AVDCRST_MAG88</strain>
    </source>
</reference>
<evidence type="ECO:0000256" key="1">
    <source>
        <dbReference type="ARBA" id="ARBA00023015"/>
    </source>
</evidence>
<dbReference type="InterPro" id="IPR050204">
    <property type="entry name" value="AraC_XylS_family_regulators"/>
</dbReference>
<accession>A0A6J4VNN6</accession>
<keyword evidence="1" id="KW-0805">Transcription regulation</keyword>
<evidence type="ECO:0000256" key="3">
    <source>
        <dbReference type="ARBA" id="ARBA00023163"/>
    </source>
</evidence>
<evidence type="ECO:0000256" key="2">
    <source>
        <dbReference type="ARBA" id="ARBA00023125"/>
    </source>
</evidence>
<keyword evidence="3" id="KW-0804">Transcription</keyword>
<proteinExistence type="predicted"/>
<gene>
    <name evidence="5" type="ORF">AVDCRST_MAG88-3591</name>
</gene>
<protein>
    <recommendedName>
        <fullName evidence="4">HTH araC/xylS-type domain-containing protein</fullName>
    </recommendedName>
</protein>
<dbReference type="PROSITE" id="PS01124">
    <property type="entry name" value="HTH_ARAC_FAMILY_2"/>
    <property type="match status" value="1"/>
</dbReference>
<organism evidence="5">
    <name type="scientific">uncultured Thermomicrobiales bacterium</name>
    <dbReference type="NCBI Taxonomy" id="1645740"/>
    <lineage>
        <taxon>Bacteria</taxon>
        <taxon>Pseudomonadati</taxon>
        <taxon>Thermomicrobiota</taxon>
        <taxon>Thermomicrobia</taxon>
        <taxon>Thermomicrobiales</taxon>
        <taxon>environmental samples</taxon>
    </lineage>
</organism>
<dbReference type="GO" id="GO:0003700">
    <property type="term" value="F:DNA-binding transcription factor activity"/>
    <property type="evidence" value="ECO:0007669"/>
    <property type="project" value="InterPro"/>
</dbReference>
<feature type="domain" description="HTH araC/xylS-type" evidence="4">
    <location>
        <begin position="159"/>
        <end position="261"/>
    </location>
</feature>
<dbReference type="InterPro" id="IPR046532">
    <property type="entry name" value="DUF6597"/>
</dbReference>
<dbReference type="InterPro" id="IPR018060">
    <property type="entry name" value="HTH_AraC"/>
</dbReference>
<dbReference type="Pfam" id="PF20240">
    <property type="entry name" value="DUF6597"/>
    <property type="match status" value="1"/>
</dbReference>
<keyword evidence="2" id="KW-0238">DNA-binding</keyword>
<dbReference type="PANTHER" id="PTHR46796:SF15">
    <property type="entry name" value="BLL1074 PROTEIN"/>
    <property type="match status" value="1"/>
</dbReference>
<dbReference type="GO" id="GO:0043565">
    <property type="term" value="F:sequence-specific DNA binding"/>
    <property type="evidence" value="ECO:0007669"/>
    <property type="project" value="InterPro"/>
</dbReference>
<dbReference type="EMBL" id="CADCWM010000869">
    <property type="protein sequence ID" value="CAA9583163.1"/>
    <property type="molecule type" value="Genomic_DNA"/>
</dbReference>
<dbReference type="SMART" id="SM00342">
    <property type="entry name" value="HTH_ARAC"/>
    <property type="match status" value="1"/>
</dbReference>
<dbReference type="Pfam" id="PF12833">
    <property type="entry name" value="HTH_18"/>
    <property type="match status" value="1"/>
</dbReference>
<evidence type="ECO:0000259" key="4">
    <source>
        <dbReference type="PROSITE" id="PS01124"/>
    </source>
</evidence>
<dbReference type="PANTHER" id="PTHR46796">
    <property type="entry name" value="HTH-TYPE TRANSCRIPTIONAL ACTIVATOR RHAS-RELATED"/>
    <property type="match status" value="1"/>
</dbReference>
<sequence>MLAHAYVPPPPLADFVALFWLYEGGPLPPTKERALPTGTTELVINLRADRLVIYDQQDHARPHLFPGALICGPHAEYFVIDRADQEAILGVHFKPGGARHFFRHPAGDFRNAHVALETVWGGRVGELRERLLATPTRQGKFQLLEQALLAQATRPLARHPAVAFALREFRRRPDVPTIAAVTGQLGLSARRFGQLFSDEIGLTPKLYCRVRRFQGLLHRIEQGRRVDWPGLALSCGYYDQAHCIRDFRAFSGLNPTAYLARRGDHPNHVPLGR</sequence>
<dbReference type="Gene3D" id="1.10.10.60">
    <property type="entry name" value="Homeodomain-like"/>
    <property type="match status" value="1"/>
</dbReference>